<sequence length="371" mass="39465">MVTKRLTTLGSLSAVAIAAHTAVNLNALRKPNVVAPPLLEKVSVLIPARNEADNILRAVSSVLASLGVANLEVLVLDDGSTDTTAAIVSGIDDPRVRLITGTEEPPAGWLGKPWACKRLSLEASGSVLVFLDADVELSPDAIRASVRELRAHNFAMVSPYPLQIAESWLERLVQPIVTWSWCAFLPLHWSQRSTRPSLSAANGQFLVIDADAYRAIDGHTSVAGEVLEDIALMRALKNSGELTCTMDGSTIATCRMYATTDEVVDGYAKSLWTGFGSPAGSIAVNLFLLTAYVVPPVAALTARSPRTRTMGAVGYAAGVASRAMVARRTSTRVWPDSAAHPASITAFAALSAISWSRHLRGSNSWKGRSLP</sequence>
<dbReference type="InterPro" id="IPR029044">
    <property type="entry name" value="Nucleotide-diphossugar_trans"/>
</dbReference>
<evidence type="ECO:0000313" key="3">
    <source>
        <dbReference type="EMBL" id="CAB4671744.1"/>
    </source>
</evidence>
<organism evidence="4">
    <name type="scientific">freshwater metagenome</name>
    <dbReference type="NCBI Taxonomy" id="449393"/>
    <lineage>
        <taxon>unclassified sequences</taxon>
        <taxon>metagenomes</taxon>
        <taxon>ecological metagenomes</taxon>
    </lineage>
</organism>
<name>A0A6J7FK04_9ZZZZ</name>
<protein>
    <submittedName>
        <fullName evidence="4">Unannotated protein</fullName>
    </submittedName>
</protein>
<dbReference type="Gene3D" id="3.90.550.10">
    <property type="entry name" value="Spore Coat Polysaccharide Biosynthesis Protein SpsA, Chain A"/>
    <property type="match status" value="1"/>
</dbReference>
<dbReference type="AlphaFoldDB" id="A0A6J7FK04"/>
<evidence type="ECO:0000313" key="4">
    <source>
        <dbReference type="EMBL" id="CAB4893924.1"/>
    </source>
</evidence>
<dbReference type="EMBL" id="CAFBMO010000002">
    <property type="protein sequence ID" value="CAB4893924.1"/>
    <property type="molecule type" value="Genomic_DNA"/>
</dbReference>
<dbReference type="EMBL" id="CAEZVB010000017">
    <property type="protein sequence ID" value="CAB4618375.1"/>
    <property type="molecule type" value="Genomic_DNA"/>
</dbReference>
<proteinExistence type="predicted"/>
<gene>
    <name evidence="2" type="ORF">UFOPK1908_00562</name>
    <name evidence="3" type="ORF">UFOPK2282_01116</name>
    <name evidence="4" type="ORF">UFOPK3576_00074</name>
</gene>
<dbReference type="SUPFAM" id="SSF53448">
    <property type="entry name" value="Nucleotide-diphospho-sugar transferases"/>
    <property type="match status" value="1"/>
</dbReference>
<dbReference type="EMBL" id="CAEZWR010000139">
    <property type="protein sequence ID" value="CAB4671744.1"/>
    <property type="molecule type" value="Genomic_DNA"/>
</dbReference>
<dbReference type="PANTHER" id="PTHR43646:SF3">
    <property type="entry name" value="SLR1566 PROTEIN"/>
    <property type="match status" value="1"/>
</dbReference>
<dbReference type="Pfam" id="PF00535">
    <property type="entry name" value="Glycos_transf_2"/>
    <property type="match status" value="1"/>
</dbReference>
<dbReference type="InterPro" id="IPR001173">
    <property type="entry name" value="Glyco_trans_2-like"/>
</dbReference>
<evidence type="ECO:0000313" key="2">
    <source>
        <dbReference type="EMBL" id="CAB4618375.1"/>
    </source>
</evidence>
<dbReference type="CDD" id="cd00761">
    <property type="entry name" value="Glyco_tranf_GTA_type"/>
    <property type="match status" value="1"/>
</dbReference>
<feature type="domain" description="Glycosyltransferase 2-like" evidence="1">
    <location>
        <begin position="43"/>
        <end position="159"/>
    </location>
</feature>
<accession>A0A6J7FK04</accession>
<reference evidence="4" key="1">
    <citation type="submission" date="2020-05" db="EMBL/GenBank/DDBJ databases">
        <authorList>
            <person name="Chiriac C."/>
            <person name="Salcher M."/>
            <person name="Ghai R."/>
            <person name="Kavagutti S V."/>
        </authorList>
    </citation>
    <scope>NUCLEOTIDE SEQUENCE</scope>
</reference>
<dbReference type="PANTHER" id="PTHR43646">
    <property type="entry name" value="GLYCOSYLTRANSFERASE"/>
    <property type="match status" value="1"/>
</dbReference>
<evidence type="ECO:0000259" key="1">
    <source>
        <dbReference type="Pfam" id="PF00535"/>
    </source>
</evidence>